<dbReference type="EMBL" id="JAAAMV010000002">
    <property type="protein sequence ID" value="NBD23420.1"/>
    <property type="molecule type" value="Genomic_DNA"/>
</dbReference>
<keyword evidence="6 7" id="KW-0378">Hydrolase</keyword>
<dbReference type="InterPro" id="IPR000895">
    <property type="entry name" value="Transthyretin/HIU_hydrolase"/>
</dbReference>
<evidence type="ECO:0000256" key="1">
    <source>
        <dbReference type="ARBA" id="ARBA00001043"/>
    </source>
</evidence>
<evidence type="ECO:0000256" key="4">
    <source>
        <dbReference type="ARBA" id="ARBA00011881"/>
    </source>
</evidence>
<keyword evidence="10" id="KW-1185">Reference proteome</keyword>
<dbReference type="CDD" id="cd05822">
    <property type="entry name" value="TLP_HIUase"/>
    <property type="match status" value="1"/>
</dbReference>
<dbReference type="SUPFAM" id="SSF49472">
    <property type="entry name" value="Transthyretin (synonym: prealbumin)"/>
    <property type="match status" value="1"/>
</dbReference>
<dbReference type="NCBIfam" id="TIGR02962">
    <property type="entry name" value="hdxy_isourate"/>
    <property type="match status" value="1"/>
</dbReference>
<evidence type="ECO:0000313" key="9">
    <source>
        <dbReference type="EMBL" id="NBD23420.1"/>
    </source>
</evidence>
<dbReference type="PANTHER" id="PTHR10395">
    <property type="entry name" value="URICASE AND TRANSTHYRETIN-RELATED"/>
    <property type="match status" value="1"/>
</dbReference>
<organism evidence="9 10">
    <name type="scientific">Paenibacillus glycinis</name>
    <dbReference type="NCBI Taxonomy" id="2697035"/>
    <lineage>
        <taxon>Bacteria</taxon>
        <taxon>Bacillati</taxon>
        <taxon>Bacillota</taxon>
        <taxon>Bacilli</taxon>
        <taxon>Bacillales</taxon>
        <taxon>Paenibacillaceae</taxon>
        <taxon>Paenibacillus</taxon>
    </lineage>
</organism>
<sequence length="115" mass="12389">MSGGGKLTTHVLDTSRGMPAAGMQLRLLAFSAEGTEPRLAAEATTNGDGRVDRPLLSDGELRAGVYELRFDVGGYFGDRAFLDIVPIRFVVTDPGKHYHVPLLVAPYGYSTYRGS</sequence>
<dbReference type="PROSITE" id="PS00769">
    <property type="entry name" value="TRANSTHYRETIN_2"/>
    <property type="match status" value="1"/>
</dbReference>
<gene>
    <name evidence="9" type="primary">uraH</name>
    <name evidence="9" type="ORF">GT019_06010</name>
</gene>
<comment type="caution">
    <text evidence="9">The sequence shown here is derived from an EMBL/GenBank/DDBJ whole genome shotgun (WGS) entry which is preliminary data.</text>
</comment>
<evidence type="ECO:0000259" key="8">
    <source>
        <dbReference type="Pfam" id="PF00576"/>
    </source>
</evidence>
<comment type="subunit">
    <text evidence="4 7">Homotetramer.</text>
</comment>
<keyword evidence="5 7" id="KW-0659">Purine metabolism</keyword>
<dbReference type="Proteomes" id="UP000665561">
    <property type="component" value="Unassembled WGS sequence"/>
</dbReference>
<dbReference type="RefSeq" id="WP_161741859.1">
    <property type="nucleotide sequence ID" value="NZ_JAAAMV010000002.1"/>
</dbReference>
<comment type="function">
    <text evidence="2">Catalyzes the hydrolysis of 5-hydroxyisourate (HIU) to 2-oxo-4-hydroxy-4-carboxy-5-ureidoimidazoline (OHCU).</text>
</comment>
<dbReference type="EC" id="3.5.2.17" evidence="7"/>
<reference evidence="9 10" key="1">
    <citation type="submission" date="2020-01" db="EMBL/GenBank/DDBJ databases">
        <title>Paenibacillus soybeanensis sp. nov. isolated from the nodules of soybean (Glycine max(L.) Merr).</title>
        <authorList>
            <person name="Wang H."/>
        </authorList>
    </citation>
    <scope>NUCLEOTIDE SEQUENCE [LARGE SCALE GENOMIC DNA]</scope>
    <source>
        <strain evidence="9 10">T1</strain>
    </source>
</reference>
<dbReference type="InterPro" id="IPR014306">
    <property type="entry name" value="Hydroxyisourate_hydrolase"/>
</dbReference>
<proteinExistence type="inferred from homology"/>
<feature type="domain" description="Transthyretin/hydroxyisourate hydrolase" evidence="8">
    <location>
        <begin position="7"/>
        <end position="114"/>
    </location>
</feature>
<evidence type="ECO:0000313" key="10">
    <source>
        <dbReference type="Proteomes" id="UP000665561"/>
    </source>
</evidence>
<dbReference type="InterPro" id="IPR023416">
    <property type="entry name" value="Transthyretin/HIU_hydrolase_d"/>
</dbReference>
<evidence type="ECO:0000256" key="3">
    <source>
        <dbReference type="ARBA" id="ARBA00009850"/>
    </source>
</evidence>
<dbReference type="GO" id="GO:0033971">
    <property type="term" value="F:hydroxyisourate hydrolase activity"/>
    <property type="evidence" value="ECO:0007669"/>
    <property type="project" value="UniProtKB-EC"/>
</dbReference>
<evidence type="ECO:0000256" key="6">
    <source>
        <dbReference type="ARBA" id="ARBA00022801"/>
    </source>
</evidence>
<evidence type="ECO:0000256" key="7">
    <source>
        <dbReference type="RuleBase" id="RU361270"/>
    </source>
</evidence>
<dbReference type="PANTHER" id="PTHR10395:SF7">
    <property type="entry name" value="5-HYDROXYISOURATE HYDROLASE"/>
    <property type="match status" value="1"/>
</dbReference>
<comment type="catalytic activity">
    <reaction evidence="1 7">
        <text>5-hydroxyisourate + H2O = 5-hydroxy-2-oxo-4-ureido-2,5-dihydro-1H-imidazole-5-carboxylate + H(+)</text>
        <dbReference type="Rhea" id="RHEA:23736"/>
        <dbReference type="ChEBI" id="CHEBI:15377"/>
        <dbReference type="ChEBI" id="CHEBI:15378"/>
        <dbReference type="ChEBI" id="CHEBI:18072"/>
        <dbReference type="ChEBI" id="CHEBI:58639"/>
        <dbReference type="EC" id="3.5.2.17"/>
    </reaction>
</comment>
<evidence type="ECO:0000256" key="5">
    <source>
        <dbReference type="ARBA" id="ARBA00022631"/>
    </source>
</evidence>
<evidence type="ECO:0000256" key="2">
    <source>
        <dbReference type="ARBA" id="ARBA00002704"/>
    </source>
</evidence>
<protein>
    <recommendedName>
        <fullName evidence="7">5-hydroxyisourate hydrolase</fullName>
        <shortName evidence="7">HIU hydrolase</shortName>
        <shortName evidence="7">HIUHase</shortName>
        <ecNumber evidence="7">3.5.2.17</ecNumber>
    </recommendedName>
</protein>
<dbReference type="Pfam" id="PF00576">
    <property type="entry name" value="Transthyretin"/>
    <property type="match status" value="1"/>
</dbReference>
<dbReference type="InterPro" id="IPR023419">
    <property type="entry name" value="Transthyretin_CS"/>
</dbReference>
<dbReference type="Gene3D" id="2.60.40.180">
    <property type="entry name" value="Transthyretin/hydroxyisourate hydrolase domain"/>
    <property type="match status" value="1"/>
</dbReference>
<accession>A0ABW9XLE7</accession>
<dbReference type="InterPro" id="IPR036817">
    <property type="entry name" value="Transthyretin/HIU_hydrolase_sf"/>
</dbReference>
<name>A0ABW9XLE7_9BACL</name>
<comment type="similarity">
    <text evidence="3 7">Belongs to the transthyretin family. 5-hydroxyisourate hydrolase subfamily.</text>
</comment>
<dbReference type="PRINTS" id="PR00189">
    <property type="entry name" value="TRNSTHYRETIN"/>
</dbReference>